<keyword evidence="10" id="KW-0902">Two-component regulatory system</keyword>
<dbReference type="SMART" id="SM00388">
    <property type="entry name" value="HisKA"/>
    <property type="match status" value="1"/>
</dbReference>
<dbReference type="SMART" id="SM00304">
    <property type="entry name" value="HAMP"/>
    <property type="match status" value="1"/>
</dbReference>
<dbReference type="GO" id="GO:0016036">
    <property type="term" value="P:cellular response to phosphate starvation"/>
    <property type="evidence" value="ECO:0007669"/>
    <property type="project" value="TreeGrafter"/>
</dbReference>
<reference evidence="15" key="1">
    <citation type="submission" date="2022-07" db="EMBL/GenBank/DDBJ databases">
        <authorList>
            <person name="Li W.-J."/>
            <person name="Deng Q.-Q."/>
        </authorList>
    </citation>
    <scope>NUCLEOTIDE SEQUENCE</scope>
    <source>
        <strain evidence="15">SYSU M60031</strain>
    </source>
</reference>
<keyword evidence="6" id="KW-0808">Transferase</keyword>
<dbReference type="SMART" id="SM00387">
    <property type="entry name" value="HATPase_c"/>
    <property type="match status" value="1"/>
</dbReference>
<dbReference type="FunFam" id="1.10.287.130:FF:000001">
    <property type="entry name" value="Two-component sensor histidine kinase"/>
    <property type="match status" value="1"/>
</dbReference>
<dbReference type="InterPro" id="IPR003660">
    <property type="entry name" value="HAMP_dom"/>
</dbReference>
<dbReference type="FunFam" id="3.30.565.10:FF:000006">
    <property type="entry name" value="Sensor histidine kinase WalK"/>
    <property type="match status" value="1"/>
</dbReference>
<dbReference type="InterPro" id="IPR050351">
    <property type="entry name" value="BphY/WalK/GraS-like"/>
</dbReference>
<dbReference type="Pfam" id="PF00512">
    <property type="entry name" value="HisKA"/>
    <property type="match status" value="1"/>
</dbReference>
<dbReference type="GO" id="GO:0005524">
    <property type="term" value="F:ATP binding"/>
    <property type="evidence" value="ECO:0007669"/>
    <property type="project" value="UniProtKB-KW"/>
</dbReference>
<evidence type="ECO:0000256" key="6">
    <source>
        <dbReference type="ARBA" id="ARBA00022679"/>
    </source>
</evidence>
<dbReference type="InterPro" id="IPR036890">
    <property type="entry name" value="HATPase_C_sf"/>
</dbReference>
<keyword evidence="12" id="KW-1133">Transmembrane helix</keyword>
<dbReference type="PANTHER" id="PTHR45453:SF1">
    <property type="entry name" value="PHOSPHATE REGULON SENSOR PROTEIN PHOR"/>
    <property type="match status" value="1"/>
</dbReference>
<dbReference type="Pfam" id="PF02518">
    <property type="entry name" value="HATPase_c"/>
    <property type="match status" value="1"/>
</dbReference>
<evidence type="ECO:0000256" key="4">
    <source>
        <dbReference type="ARBA" id="ARBA00022475"/>
    </source>
</evidence>
<evidence type="ECO:0000256" key="11">
    <source>
        <dbReference type="ARBA" id="ARBA00023136"/>
    </source>
</evidence>
<comment type="catalytic activity">
    <reaction evidence="1">
        <text>ATP + protein L-histidine = ADP + protein N-phospho-L-histidine.</text>
        <dbReference type="EC" id="2.7.13.3"/>
    </reaction>
</comment>
<accession>A0AA42BQI5</accession>
<keyword evidence="9" id="KW-0067">ATP-binding</keyword>
<comment type="caution">
    <text evidence="15">The sequence shown here is derived from an EMBL/GenBank/DDBJ whole genome shotgun (WGS) entry which is preliminary data.</text>
</comment>
<dbReference type="EMBL" id="JANCLT010000003">
    <property type="protein sequence ID" value="MCP8968484.1"/>
    <property type="molecule type" value="Genomic_DNA"/>
</dbReference>
<evidence type="ECO:0000256" key="8">
    <source>
        <dbReference type="ARBA" id="ARBA00022777"/>
    </source>
</evidence>
<dbReference type="PRINTS" id="PR00344">
    <property type="entry name" value="BCTRLSENSOR"/>
</dbReference>
<dbReference type="CDD" id="cd06225">
    <property type="entry name" value="HAMP"/>
    <property type="match status" value="1"/>
</dbReference>
<feature type="domain" description="Histidine kinase" evidence="13">
    <location>
        <begin position="245"/>
        <end position="460"/>
    </location>
</feature>
<keyword evidence="16" id="KW-1185">Reference proteome</keyword>
<dbReference type="GO" id="GO:0000155">
    <property type="term" value="F:phosphorelay sensor kinase activity"/>
    <property type="evidence" value="ECO:0007669"/>
    <property type="project" value="InterPro"/>
</dbReference>
<dbReference type="Gene3D" id="3.30.565.10">
    <property type="entry name" value="Histidine kinase-like ATPase, C-terminal domain"/>
    <property type="match status" value="1"/>
</dbReference>
<dbReference type="InterPro" id="IPR005467">
    <property type="entry name" value="His_kinase_dom"/>
</dbReference>
<proteinExistence type="predicted"/>
<dbReference type="Proteomes" id="UP001156102">
    <property type="component" value="Unassembled WGS sequence"/>
</dbReference>
<sequence>MSRLTMVQKLWLTISLLVAGTLLGVYAVSLYAYEKLYVQTIRDTLIQEGRQLSSHHGEGEAAFSRRVEEFDAVSEAQVLYVSNPRDLSACLPFDVQYTSIISEADRQRLLAGEVITKTGYEERFRSSIMGVVIPIVEQKKLVGIIYSYLPLKGIRSMILELGWILAPLAVLLIALAAWVGRKIVLAVTKPLLQMEAVSWKMAKGDFSERIPVSSHDEVGRLAEAFNSMSDALQEEDTQRKEFLANVSHELRTPLSYIKGYSEAILDGVVKQEQQPKFIGLIQKEANRMQRLVHDLLHLAQLEGELFPLHLQPTVFAQLVEDVLASYELKLAEKELRLTMELDPDVIVQADEDRLRQVVHNLLDNAIRYTPAAGSITVELRQEQSMCCLRIADTGVGIAAEHLKRLGERFYRADKARSRQHGGTGLGLAIVKQIVALHEGQLEIQSAAGTGTTVLIRLPLV</sequence>
<dbReference type="Gene3D" id="1.10.287.130">
    <property type="match status" value="1"/>
</dbReference>
<dbReference type="InterPro" id="IPR003594">
    <property type="entry name" value="HATPase_dom"/>
</dbReference>
<dbReference type="PANTHER" id="PTHR45453">
    <property type="entry name" value="PHOSPHATE REGULON SENSOR PROTEIN PHOR"/>
    <property type="match status" value="1"/>
</dbReference>
<evidence type="ECO:0000259" key="13">
    <source>
        <dbReference type="PROSITE" id="PS50109"/>
    </source>
</evidence>
<keyword evidence="8 15" id="KW-0418">Kinase</keyword>
<keyword evidence="5" id="KW-0597">Phosphoprotein</keyword>
<dbReference type="SUPFAM" id="SSF47384">
    <property type="entry name" value="Homodimeric domain of signal transducing histidine kinase"/>
    <property type="match status" value="1"/>
</dbReference>
<feature type="domain" description="HAMP" evidence="14">
    <location>
        <begin position="185"/>
        <end position="237"/>
    </location>
</feature>
<dbReference type="GO" id="GO:0004721">
    <property type="term" value="F:phosphoprotein phosphatase activity"/>
    <property type="evidence" value="ECO:0007669"/>
    <property type="project" value="TreeGrafter"/>
</dbReference>
<dbReference type="SUPFAM" id="SSF55874">
    <property type="entry name" value="ATPase domain of HSP90 chaperone/DNA topoisomerase II/histidine kinase"/>
    <property type="match status" value="1"/>
</dbReference>
<feature type="transmembrane region" description="Helical" evidence="12">
    <location>
        <begin position="161"/>
        <end position="180"/>
    </location>
</feature>
<dbReference type="RefSeq" id="WP_254758394.1">
    <property type="nucleotide sequence ID" value="NZ_JANCLT010000003.1"/>
</dbReference>
<keyword evidence="7" id="KW-0547">Nucleotide-binding</keyword>
<dbReference type="PROSITE" id="PS50885">
    <property type="entry name" value="HAMP"/>
    <property type="match status" value="1"/>
</dbReference>
<evidence type="ECO:0000313" key="15">
    <source>
        <dbReference type="EMBL" id="MCP8968484.1"/>
    </source>
</evidence>
<evidence type="ECO:0000256" key="12">
    <source>
        <dbReference type="SAM" id="Phobius"/>
    </source>
</evidence>
<dbReference type="GO" id="GO:0005886">
    <property type="term" value="C:plasma membrane"/>
    <property type="evidence" value="ECO:0007669"/>
    <property type="project" value="UniProtKB-SubCell"/>
</dbReference>
<dbReference type="Gene3D" id="6.10.340.10">
    <property type="match status" value="1"/>
</dbReference>
<dbReference type="InterPro" id="IPR036097">
    <property type="entry name" value="HisK_dim/P_sf"/>
</dbReference>
<dbReference type="EC" id="2.7.13.3" evidence="3"/>
<dbReference type="AlphaFoldDB" id="A0AA42BQI5"/>
<evidence type="ECO:0000259" key="14">
    <source>
        <dbReference type="PROSITE" id="PS50885"/>
    </source>
</evidence>
<evidence type="ECO:0000256" key="3">
    <source>
        <dbReference type="ARBA" id="ARBA00012438"/>
    </source>
</evidence>
<dbReference type="InterPro" id="IPR004358">
    <property type="entry name" value="Sig_transdc_His_kin-like_C"/>
</dbReference>
<evidence type="ECO:0000256" key="10">
    <source>
        <dbReference type="ARBA" id="ARBA00023012"/>
    </source>
</evidence>
<evidence type="ECO:0000256" key="7">
    <source>
        <dbReference type="ARBA" id="ARBA00022741"/>
    </source>
</evidence>
<keyword evidence="12" id="KW-0812">Transmembrane</keyword>
<name>A0AA42BQI5_9BACI</name>
<evidence type="ECO:0000256" key="1">
    <source>
        <dbReference type="ARBA" id="ARBA00000085"/>
    </source>
</evidence>
<comment type="subcellular location">
    <subcellularLocation>
        <location evidence="2">Cell membrane</location>
        <topology evidence="2">Multi-pass membrane protein</topology>
    </subcellularLocation>
</comment>
<evidence type="ECO:0000256" key="2">
    <source>
        <dbReference type="ARBA" id="ARBA00004651"/>
    </source>
</evidence>
<dbReference type="SUPFAM" id="SSF158472">
    <property type="entry name" value="HAMP domain-like"/>
    <property type="match status" value="1"/>
</dbReference>
<evidence type="ECO:0000256" key="5">
    <source>
        <dbReference type="ARBA" id="ARBA00022553"/>
    </source>
</evidence>
<gene>
    <name evidence="15" type="ORF">NK662_07995</name>
</gene>
<dbReference type="InterPro" id="IPR003661">
    <property type="entry name" value="HisK_dim/P_dom"/>
</dbReference>
<keyword evidence="4" id="KW-1003">Cell membrane</keyword>
<evidence type="ECO:0000256" key="9">
    <source>
        <dbReference type="ARBA" id="ARBA00022840"/>
    </source>
</evidence>
<organism evidence="15 16">
    <name type="scientific">Ectobacillus ponti</name>
    <dbReference type="NCBI Taxonomy" id="2961894"/>
    <lineage>
        <taxon>Bacteria</taxon>
        <taxon>Bacillati</taxon>
        <taxon>Bacillota</taxon>
        <taxon>Bacilli</taxon>
        <taxon>Bacillales</taxon>
        <taxon>Bacillaceae</taxon>
        <taxon>Ectobacillus</taxon>
    </lineage>
</organism>
<dbReference type="Pfam" id="PF00672">
    <property type="entry name" value="HAMP"/>
    <property type="match status" value="1"/>
</dbReference>
<evidence type="ECO:0000313" key="16">
    <source>
        <dbReference type="Proteomes" id="UP001156102"/>
    </source>
</evidence>
<dbReference type="CDD" id="cd00082">
    <property type="entry name" value="HisKA"/>
    <property type="match status" value="1"/>
</dbReference>
<keyword evidence="11 12" id="KW-0472">Membrane</keyword>
<dbReference type="PROSITE" id="PS50109">
    <property type="entry name" value="HIS_KIN"/>
    <property type="match status" value="1"/>
</dbReference>
<protein>
    <recommendedName>
        <fullName evidence="3">histidine kinase</fullName>
        <ecNumber evidence="3">2.7.13.3</ecNumber>
    </recommendedName>
</protein>